<dbReference type="RefSeq" id="WP_004356261.1">
    <property type="nucleotide sequence ID" value="NZ_AMXF01000006.1"/>
</dbReference>
<organism evidence="1 2">
    <name type="scientific">Thauera phenylacetica B4P</name>
    <dbReference type="NCBI Taxonomy" id="1234382"/>
    <lineage>
        <taxon>Bacteria</taxon>
        <taxon>Pseudomonadati</taxon>
        <taxon>Pseudomonadota</taxon>
        <taxon>Betaproteobacteria</taxon>
        <taxon>Rhodocyclales</taxon>
        <taxon>Zoogloeaceae</taxon>
        <taxon>Thauera</taxon>
    </lineage>
</organism>
<protein>
    <submittedName>
        <fullName evidence="1">Uncharacterized protein</fullName>
    </submittedName>
</protein>
<accession>N6ZW37</accession>
<evidence type="ECO:0000313" key="2">
    <source>
        <dbReference type="Proteomes" id="UP000013047"/>
    </source>
</evidence>
<name>N6ZW37_9RHOO</name>
<comment type="caution">
    <text evidence="1">The sequence shown here is derived from an EMBL/GenBank/DDBJ whole genome shotgun (WGS) entry which is preliminary data.</text>
</comment>
<dbReference type="EMBL" id="AMXF01000006">
    <property type="protein sequence ID" value="ENO98702.1"/>
    <property type="molecule type" value="Genomic_DNA"/>
</dbReference>
<proteinExistence type="predicted"/>
<gene>
    <name evidence="1" type="ORF">C667_02223</name>
</gene>
<reference evidence="1 2" key="1">
    <citation type="submission" date="2012-09" db="EMBL/GenBank/DDBJ databases">
        <title>Draft Genome Sequences of 6 Strains from Genus Thauera.</title>
        <authorList>
            <person name="Liu B."/>
            <person name="Shapleigh J.P."/>
            <person name="Frostegard A.H."/>
        </authorList>
    </citation>
    <scope>NUCLEOTIDE SEQUENCE [LARGE SCALE GENOMIC DNA]</scope>
    <source>
        <strain evidence="1 2">B4P</strain>
    </source>
</reference>
<dbReference type="AlphaFoldDB" id="N6ZW37"/>
<sequence length="56" mass="6361">MTKNTLFYIVEDDRAHNRKTPMGGLMADQPFGPESVQLTCTIDGTYAAHENEYREP</sequence>
<evidence type="ECO:0000313" key="1">
    <source>
        <dbReference type="EMBL" id="ENO98702.1"/>
    </source>
</evidence>
<keyword evidence="2" id="KW-1185">Reference proteome</keyword>
<dbReference type="Proteomes" id="UP000013047">
    <property type="component" value="Unassembled WGS sequence"/>
</dbReference>